<feature type="non-terminal residue" evidence="2">
    <location>
        <position position="194"/>
    </location>
</feature>
<keyword evidence="1" id="KW-1133">Transmembrane helix</keyword>
<evidence type="ECO:0000256" key="1">
    <source>
        <dbReference type="SAM" id="Phobius"/>
    </source>
</evidence>
<dbReference type="AlphaFoldDB" id="W2K9Q1"/>
<reference evidence="2" key="1">
    <citation type="submission" date="2013-11" db="EMBL/GenBank/DDBJ databases">
        <title>The Genome Sequence of Phytophthora parasitica CHvinca01.</title>
        <authorList>
            <consortium name="The Broad Institute Genomics Platform"/>
            <person name="Russ C."/>
            <person name="Tyler B."/>
            <person name="Panabieres F."/>
            <person name="Shan W."/>
            <person name="Tripathy S."/>
            <person name="Grunwald N."/>
            <person name="Machado M."/>
            <person name="Johnson C.S."/>
            <person name="Arredondo F."/>
            <person name="Hong C."/>
            <person name="Coffey M."/>
            <person name="Young S.K."/>
            <person name="Zeng Q."/>
            <person name="Gargeya S."/>
            <person name="Fitzgerald M."/>
            <person name="Abouelleil A."/>
            <person name="Alvarado L."/>
            <person name="Chapman S.B."/>
            <person name="Gainer-Dewar J."/>
            <person name="Goldberg J."/>
            <person name="Griggs A."/>
            <person name="Gujja S."/>
            <person name="Hansen M."/>
            <person name="Howarth C."/>
            <person name="Imamovic A."/>
            <person name="Ireland A."/>
            <person name="Larimer J."/>
            <person name="McCowan C."/>
            <person name="Murphy C."/>
            <person name="Pearson M."/>
            <person name="Poon T.W."/>
            <person name="Priest M."/>
            <person name="Roberts A."/>
            <person name="Saif S."/>
            <person name="Shea T."/>
            <person name="Sykes S."/>
            <person name="Wortman J."/>
            <person name="Nusbaum C."/>
            <person name="Birren B."/>
        </authorList>
    </citation>
    <scope>NUCLEOTIDE SEQUENCE [LARGE SCALE GENOMIC DNA]</scope>
    <source>
        <strain evidence="2">CHvinca01</strain>
    </source>
</reference>
<name>W2K9Q1_PHYNI</name>
<feature type="transmembrane region" description="Helical" evidence="1">
    <location>
        <begin position="147"/>
        <end position="168"/>
    </location>
</feature>
<protein>
    <submittedName>
        <fullName evidence="2">Uncharacterized protein</fullName>
    </submittedName>
</protein>
<dbReference type="Proteomes" id="UP000054423">
    <property type="component" value="Unassembled WGS sequence"/>
</dbReference>
<organism evidence="2">
    <name type="scientific">Phytophthora nicotianae</name>
    <name type="common">Potato buckeye rot agent</name>
    <name type="synonym">Phytophthora parasitica</name>
    <dbReference type="NCBI Taxonomy" id="4792"/>
    <lineage>
        <taxon>Eukaryota</taxon>
        <taxon>Sar</taxon>
        <taxon>Stramenopiles</taxon>
        <taxon>Oomycota</taxon>
        <taxon>Peronosporomycetes</taxon>
        <taxon>Peronosporales</taxon>
        <taxon>Peronosporaceae</taxon>
        <taxon>Phytophthora</taxon>
    </lineage>
</organism>
<keyword evidence="1" id="KW-0812">Transmembrane</keyword>
<gene>
    <name evidence="2" type="ORF">L917_17807</name>
</gene>
<sequence length="194" mass="20682">MSGLSASELPPEALHAVDTVEYFYRAYVCATAEGIAAPSSLVLTAVPTLTSPWRASALNSALQAAVAATWNRAISGSVCTESLKAQGSTDCPRLQLRDHHLGSKGVYIYGDLSPAHSRGHDRLAGVLSGNDVGHTAKSWPPLPRFTLTAPLLLSMVLTQICCVMATLYGGSKAFSALTCRKLRLRTHIRGYLKD</sequence>
<dbReference type="EMBL" id="KI682404">
    <property type="protein sequence ID" value="ETL81966.1"/>
    <property type="molecule type" value="Genomic_DNA"/>
</dbReference>
<evidence type="ECO:0000313" key="2">
    <source>
        <dbReference type="EMBL" id="ETL81966.1"/>
    </source>
</evidence>
<keyword evidence="1" id="KW-0472">Membrane</keyword>
<accession>W2K9Q1</accession>
<proteinExistence type="predicted"/>